<proteinExistence type="predicted"/>
<reference evidence="1 2" key="1">
    <citation type="submission" date="2016-10" db="EMBL/GenBank/DDBJ databases">
        <authorList>
            <person name="de Groot N.N."/>
        </authorList>
    </citation>
    <scope>NUCLEOTIDE SEQUENCE [LARGE SCALE GENOMIC DNA]</scope>
    <source>
        <strain evidence="1 2">Nm1</strain>
    </source>
</reference>
<dbReference type="RefSeq" id="WP_090412410.1">
    <property type="nucleotide sequence ID" value="NZ_FNOY01000011.1"/>
</dbReference>
<accession>A0A1H3F8Q4</accession>
<dbReference type="STRING" id="44576.SAMN05421881_101110"/>
<dbReference type="AlphaFoldDB" id="A0A1H3F8Q4"/>
<gene>
    <name evidence="1" type="ORF">SAMN05421881_101110</name>
</gene>
<protein>
    <submittedName>
        <fullName evidence="1">Uncharacterized protein</fullName>
    </submittedName>
</protein>
<keyword evidence="2" id="KW-1185">Reference proteome</keyword>
<dbReference type="Proteomes" id="UP000198640">
    <property type="component" value="Unassembled WGS sequence"/>
</dbReference>
<evidence type="ECO:0000313" key="1">
    <source>
        <dbReference type="EMBL" id="SDX87227.1"/>
    </source>
</evidence>
<name>A0A1H3F8Q4_9PROT</name>
<evidence type="ECO:0000313" key="2">
    <source>
        <dbReference type="Proteomes" id="UP000198640"/>
    </source>
</evidence>
<sequence length="114" mass="12476">MKGFVITWVFSVLASFIVGSAWIYTHPFPRFVTVDVASLFNESAAAFAKRQDESAMLEAQAQAIRIDIALQQLADSCRCSVLNAASLVKKPSNAVEGAPIPDMTEWVRLRMGAK</sequence>
<organism evidence="1 2">
    <name type="scientific">Nitrosomonas halophila</name>
    <dbReference type="NCBI Taxonomy" id="44576"/>
    <lineage>
        <taxon>Bacteria</taxon>
        <taxon>Pseudomonadati</taxon>
        <taxon>Pseudomonadota</taxon>
        <taxon>Betaproteobacteria</taxon>
        <taxon>Nitrosomonadales</taxon>
        <taxon>Nitrosomonadaceae</taxon>
        <taxon>Nitrosomonas</taxon>
    </lineage>
</organism>
<dbReference type="EMBL" id="FNOY01000011">
    <property type="protein sequence ID" value="SDX87227.1"/>
    <property type="molecule type" value="Genomic_DNA"/>
</dbReference>
<dbReference type="OrthoDB" id="8548203at2"/>